<feature type="signal peptide" evidence="1">
    <location>
        <begin position="1"/>
        <end position="19"/>
    </location>
</feature>
<gene>
    <name evidence="2" type="ORF">IB285_04810</name>
</gene>
<reference evidence="2 3" key="1">
    <citation type="submission" date="2020-09" db="EMBL/GenBank/DDBJ databases">
        <authorList>
            <person name="Yoon J.-W."/>
        </authorList>
    </citation>
    <scope>NUCLEOTIDE SEQUENCE [LARGE SCALE GENOMIC DNA]</scope>
    <source>
        <strain evidence="2 3">KMU-140</strain>
    </source>
</reference>
<keyword evidence="1" id="KW-0732">Signal</keyword>
<dbReference type="EMBL" id="JACXLC010000001">
    <property type="protein sequence ID" value="MBD2841578.1"/>
    <property type="molecule type" value="Genomic_DNA"/>
</dbReference>
<evidence type="ECO:0000313" key="2">
    <source>
        <dbReference type="EMBL" id="MBD2841578.1"/>
    </source>
</evidence>
<evidence type="ECO:0000313" key="3">
    <source>
        <dbReference type="Proteomes" id="UP000635384"/>
    </source>
</evidence>
<dbReference type="Pfam" id="PF04402">
    <property type="entry name" value="SIMPL"/>
    <property type="match status" value="1"/>
</dbReference>
<dbReference type="PANTHER" id="PTHR34387">
    <property type="entry name" value="SLR1258 PROTEIN"/>
    <property type="match status" value="1"/>
</dbReference>
<dbReference type="Gene3D" id="3.30.110.170">
    <property type="entry name" value="Protein of unknown function (DUF541), domain 1"/>
    <property type="match status" value="1"/>
</dbReference>
<dbReference type="Proteomes" id="UP000635384">
    <property type="component" value="Unassembled WGS sequence"/>
</dbReference>
<proteinExistence type="predicted"/>
<organism evidence="2 3">
    <name type="scientific">Erythrobacter rubeus</name>
    <dbReference type="NCBI Taxonomy" id="2760803"/>
    <lineage>
        <taxon>Bacteria</taxon>
        <taxon>Pseudomonadati</taxon>
        <taxon>Pseudomonadota</taxon>
        <taxon>Alphaproteobacteria</taxon>
        <taxon>Sphingomonadales</taxon>
        <taxon>Erythrobacteraceae</taxon>
        <taxon>Erythrobacter/Porphyrobacter group</taxon>
        <taxon>Erythrobacter</taxon>
    </lineage>
</organism>
<dbReference type="Gene3D" id="3.30.70.2970">
    <property type="entry name" value="Protein of unknown function (DUF541), domain 2"/>
    <property type="match status" value="1"/>
</dbReference>
<keyword evidence="3" id="KW-1185">Reference proteome</keyword>
<comment type="caution">
    <text evidence="2">The sequence shown here is derived from an EMBL/GenBank/DDBJ whole genome shotgun (WGS) entry which is preliminary data.</text>
</comment>
<feature type="chain" id="PRO_5045911540" evidence="1">
    <location>
        <begin position="20"/>
        <end position="241"/>
    </location>
</feature>
<sequence length="241" mass="25659">MHKLLPLLGAAMVASPLAAQTAPARPVVQPEETILRVKGEGVVTATPTQMTATIGMETVAATAATALDANNRRLGPVVEMLRAQGIAASDIQTSGLEVQPQYSDQRDRREERIIGFRASNRLTVTSRDLERAGELISALFNAGVNSIDGPYFAVAEGAKEPLTREAEADALREAQAQAESTAAALGMRISRVLLVSDSEVEFQNGSGYIVVTGSRLARTPIEPGQIEIKAEYDVEYAAIPM</sequence>
<protein>
    <submittedName>
        <fullName evidence="2">SIMPL domain-containing protein</fullName>
    </submittedName>
</protein>
<accession>A0ABR8KR81</accession>
<dbReference type="InterPro" id="IPR052022">
    <property type="entry name" value="26kDa_periplasmic_antigen"/>
</dbReference>
<dbReference type="RefSeq" id="WP_190787109.1">
    <property type="nucleotide sequence ID" value="NZ_JACXLC010000001.1"/>
</dbReference>
<evidence type="ECO:0000256" key="1">
    <source>
        <dbReference type="SAM" id="SignalP"/>
    </source>
</evidence>
<name>A0ABR8KR81_9SPHN</name>
<dbReference type="InterPro" id="IPR007497">
    <property type="entry name" value="SIMPL/DUF541"/>
</dbReference>
<dbReference type="PANTHER" id="PTHR34387:SF2">
    <property type="entry name" value="SLR1258 PROTEIN"/>
    <property type="match status" value="1"/>
</dbReference>